<comment type="caution">
    <text evidence="1">The sequence shown here is derived from an EMBL/GenBank/DDBJ whole genome shotgun (WGS) entry which is preliminary data.</text>
</comment>
<evidence type="ECO:0000313" key="2">
    <source>
        <dbReference type="Proteomes" id="UP000593571"/>
    </source>
</evidence>
<proteinExistence type="predicted"/>
<evidence type="ECO:0000313" key="1">
    <source>
        <dbReference type="EMBL" id="KAF6397170.1"/>
    </source>
</evidence>
<protein>
    <submittedName>
        <fullName evidence="1">Uncharacterized protein</fullName>
    </submittedName>
</protein>
<dbReference type="EMBL" id="JACASE010000017">
    <property type="protein sequence ID" value="KAF6397170.1"/>
    <property type="molecule type" value="Genomic_DNA"/>
</dbReference>
<keyword evidence="2" id="KW-1185">Reference proteome</keyword>
<sequence length="155" mass="17290">MPWNSPWFSISVLQLQDLRARYLGFVCLFVCLFTWSPSCRVTPWPCTSPHPTSLRGAGFPVGEGSSPVLRAPPAGFSPSSLSPHVAVMFLFPDVTFRHPSRCHFLGYSPSVHCVSSFFFSLLPAPHRPFFPLIIKLNFPGVLSPINYLPEPTVMR</sequence>
<organism evidence="1 2">
    <name type="scientific">Rousettus aegyptiacus</name>
    <name type="common">Egyptian fruit bat</name>
    <name type="synonym">Pteropus aegyptiacus</name>
    <dbReference type="NCBI Taxonomy" id="9407"/>
    <lineage>
        <taxon>Eukaryota</taxon>
        <taxon>Metazoa</taxon>
        <taxon>Chordata</taxon>
        <taxon>Craniata</taxon>
        <taxon>Vertebrata</taxon>
        <taxon>Euteleostomi</taxon>
        <taxon>Mammalia</taxon>
        <taxon>Eutheria</taxon>
        <taxon>Laurasiatheria</taxon>
        <taxon>Chiroptera</taxon>
        <taxon>Yinpterochiroptera</taxon>
        <taxon>Pteropodoidea</taxon>
        <taxon>Pteropodidae</taxon>
        <taxon>Rousettinae</taxon>
        <taxon>Rousettus</taxon>
    </lineage>
</organism>
<name>A0A7J8BFW5_ROUAE</name>
<dbReference type="AlphaFoldDB" id="A0A7J8BFW5"/>
<accession>A0A7J8BFW5</accession>
<reference evidence="1 2" key="1">
    <citation type="journal article" date="2020" name="Nature">
        <title>Six reference-quality genomes reveal evolution of bat adaptations.</title>
        <authorList>
            <person name="Jebb D."/>
            <person name="Huang Z."/>
            <person name="Pippel M."/>
            <person name="Hughes G.M."/>
            <person name="Lavrichenko K."/>
            <person name="Devanna P."/>
            <person name="Winkler S."/>
            <person name="Jermiin L.S."/>
            <person name="Skirmuntt E.C."/>
            <person name="Katzourakis A."/>
            <person name="Burkitt-Gray L."/>
            <person name="Ray D.A."/>
            <person name="Sullivan K.A.M."/>
            <person name="Roscito J.G."/>
            <person name="Kirilenko B.M."/>
            <person name="Davalos L.M."/>
            <person name="Corthals A.P."/>
            <person name="Power M.L."/>
            <person name="Jones G."/>
            <person name="Ransome R.D."/>
            <person name="Dechmann D.K.N."/>
            <person name="Locatelli A.G."/>
            <person name="Puechmaille S.J."/>
            <person name="Fedrigo O."/>
            <person name="Jarvis E.D."/>
            <person name="Hiller M."/>
            <person name="Vernes S.C."/>
            <person name="Myers E.W."/>
            <person name="Teeling E.C."/>
        </authorList>
    </citation>
    <scope>NUCLEOTIDE SEQUENCE [LARGE SCALE GENOMIC DNA]</scope>
    <source>
        <strain evidence="1">MRouAeg1</strain>
        <tissue evidence="1">Muscle</tissue>
    </source>
</reference>
<dbReference type="Proteomes" id="UP000593571">
    <property type="component" value="Unassembled WGS sequence"/>
</dbReference>
<gene>
    <name evidence="1" type="ORF">HJG63_009832</name>
</gene>